<reference evidence="5" key="1">
    <citation type="submission" date="2023-06" db="EMBL/GenBank/DDBJ databases">
        <authorList>
            <person name="Jiang Y."/>
            <person name="Liu Q."/>
        </authorList>
    </citation>
    <scope>NUCLEOTIDE SEQUENCE</scope>
    <source>
        <strain evidence="5">CGMCC 1.12090</strain>
    </source>
</reference>
<dbReference type="InterPro" id="IPR012332">
    <property type="entry name" value="Autotransporter_pectin_lyase_C"/>
</dbReference>
<dbReference type="PANTHER" id="PTHR35037">
    <property type="entry name" value="C-TERMINAL REGION OF AIDA-LIKE PROTEIN"/>
    <property type="match status" value="1"/>
</dbReference>
<dbReference type="Gene3D" id="2.160.20.20">
    <property type="match status" value="3"/>
</dbReference>
<dbReference type="Pfam" id="PF12951">
    <property type="entry name" value="PATR"/>
    <property type="match status" value="5"/>
</dbReference>
<dbReference type="Pfam" id="PF18883">
    <property type="entry name" value="AC_1"/>
    <property type="match status" value="1"/>
</dbReference>
<dbReference type="NCBIfam" id="TIGR02601">
    <property type="entry name" value="autotrns_rpt"/>
    <property type="match status" value="4"/>
</dbReference>
<keyword evidence="2" id="KW-0843">Virulence</keyword>
<dbReference type="InterPro" id="IPR024973">
    <property type="entry name" value="ESPR"/>
</dbReference>
<evidence type="ECO:0000256" key="3">
    <source>
        <dbReference type="SAM" id="MobiDB-lite"/>
    </source>
</evidence>
<dbReference type="RefSeq" id="WP_301812415.1">
    <property type="nucleotide sequence ID" value="NZ_JAUJZH010000015.1"/>
</dbReference>
<dbReference type="InterPro" id="IPR051551">
    <property type="entry name" value="Autotransporter_adhesion"/>
</dbReference>
<dbReference type="InterPro" id="IPR013425">
    <property type="entry name" value="Autotrns_rpt"/>
</dbReference>
<dbReference type="SMART" id="SM00869">
    <property type="entry name" value="Autotransporter"/>
    <property type="match status" value="1"/>
</dbReference>
<dbReference type="PANTHER" id="PTHR35037:SF3">
    <property type="entry name" value="C-TERMINAL REGION OF AIDA-LIKE PROTEIN"/>
    <property type="match status" value="1"/>
</dbReference>
<evidence type="ECO:0000313" key="5">
    <source>
        <dbReference type="EMBL" id="MDO1534631.1"/>
    </source>
</evidence>
<name>A0ABT8S6T6_9BURK</name>
<organism evidence="5 6">
    <name type="scientific">Variovorax ginsengisoli</name>
    <dbReference type="NCBI Taxonomy" id="363844"/>
    <lineage>
        <taxon>Bacteria</taxon>
        <taxon>Pseudomonadati</taxon>
        <taxon>Pseudomonadota</taxon>
        <taxon>Betaproteobacteria</taxon>
        <taxon>Burkholderiales</taxon>
        <taxon>Comamonadaceae</taxon>
        <taxon>Variovorax</taxon>
    </lineage>
</organism>
<dbReference type="InterPro" id="IPR011050">
    <property type="entry name" value="Pectin_lyase_fold/virulence"/>
</dbReference>
<evidence type="ECO:0000256" key="1">
    <source>
        <dbReference type="ARBA" id="ARBA00022729"/>
    </source>
</evidence>
<evidence type="ECO:0000259" key="4">
    <source>
        <dbReference type="PROSITE" id="PS51208"/>
    </source>
</evidence>
<keyword evidence="1" id="KW-0732">Signal</keyword>
<dbReference type="PROSITE" id="PS51208">
    <property type="entry name" value="AUTOTRANSPORTER"/>
    <property type="match status" value="1"/>
</dbReference>
<dbReference type="SUPFAM" id="SSF51126">
    <property type="entry name" value="Pectin lyase-like"/>
    <property type="match status" value="2"/>
</dbReference>
<dbReference type="InterPro" id="IPR036709">
    <property type="entry name" value="Autotransporte_beta_dom_sf"/>
</dbReference>
<dbReference type="Pfam" id="PF13018">
    <property type="entry name" value="ESPR"/>
    <property type="match status" value="1"/>
</dbReference>
<dbReference type="InterPro" id="IPR043990">
    <property type="entry name" value="AC_1"/>
</dbReference>
<accession>A0ABT8S6T6</accession>
<dbReference type="SUPFAM" id="SSF103515">
    <property type="entry name" value="Autotransporter"/>
    <property type="match status" value="1"/>
</dbReference>
<dbReference type="EMBL" id="JAUKVY010000015">
    <property type="protein sequence ID" value="MDO1534631.1"/>
    <property type="molecule type" value="Genomic_DNA"/>
</dbReference>
<dbReference type="Proteomes" id="UP001169027">
    <property type="component" value="Unassembled WGS sequence"/>
</dbReference>
<dbReference type="CDD" id="cd01344">
    <property type="entry name" value="PL2_Passenger_AT"/>
    <property type="match status" value="1"/>
</dbReference>
<comment type="caution">
    <text evidence="5">The sequence shown here is derived from an EMBL/GenBank/DDBJ whole genome shotgun (WGS) entry which is preliminary data.</text>
</comment>
<gene>
    <name evidence="5" type="ORF">Q2T77_20275</name>
</gene>
<feature type="domain" description="Autotransporter" evidence="4">
    <location>
        <begin position="849"/>
        <end position="1126"/>
    </location>
</feature>
<dbReference type="Pfam" id="PF03797">
    <property type="entry name" value="Autotransporter"/>
    <property type="match status" value="1"/>
</dbReference>
<evidence type="ECO:0000256" key="2">
    <source>
        <dbReference type="ARBA" id="ARBA00023026"/>
    </source>
</evidence>
<dbReference type="InterPro" id="IPR006315">
    <property type="entry name" value="OM_autotransptr_brl_dom"/>
</dbReference>
<keyword evidence="6" id="KW-1185">Reference proteome</keyword>
<proteinExistence type="predicted"/>
<dbReference type="NCBIfam" id="TIGR01414">
    <property type="entry name" value="autotrans_barl"/>
    <property type="match status" value="1"/>
</dbReference>
<evidence type="ECO:0000313" key="6">
    <source>
        <dbReference type="Proteomes" id="UP001169027"/>
    </source>
</evidence>
<dbReference type="InterPro" id="IPR005546">
    <property type="entry name" value="Autotransporte_beta"/>
</dbReference>
<protein>
    <submittedName>
        <fullName evidence="5">Autotransporter outer membrane beta-barrel domain-containing protein</fullName>
    </submittedName>
</protein>
<dbReference type="Gene3D" id="2.40.128.130">
    <property type="entry name" value="Autotransporter beta-domain"/>
    <property type="match status" value="1"/>
</dbReference>
<sequence>MNRVFSVVWNSSLQVWAVASELAPRAGKTTTRSVAVGGIAAALLSFGGAAAAACTTSGNVITCDTGSTQAATVGTGPGMPPNISVIVNANAQVSTGNHAAISIGDSSSIVIHDKATVENVALSGTDGFFGAFTGANTIELGSNNTLTIAQGARVLSSGSSTTAEAINLFGSGNLITNNGEIRSSAGGAAIWFQANTGQNTVVNGATGIIAFAGGSDNIMGVSGTMAIDFTNKGQVLGSLTFADGDDRLTIHDGSTITGSIDGGGGSNTLALGGTGVGTFDKAFSNFQTLVKEDSGTWTYQNVLPGSGVTSTRVAGGTLVLGSDSDASHYTGSMTVDGAGTLETPAALAPLAITDNGLVRFAQPTNASYTGLLSGSGGIEKTGAGTLTLTRDQAITGTTTISAGTLKLGTGGPGGKVDGPIVDNGALVIHRSDAVTFGAPISGSGSVTQLGGGVTTFTADNSYLGGTTIAAGTLQLGNGGFTGGVVGAIVNDAALVINRSNALTLAGPISGSGRVTQLGTGSTTFTADNSYTGGTTIVAGALHLGDGGTTGSVAGNIRNDSMLVLNRSNTLPLAGAISGSGDLLQMGGGASVLSGANNYSGATTVAAGTLKAGAAGALSAASAHTLAAGATLDTGGFDQRVASLRNAGTVSLLGAAAGSSLTVNGAYIGSGGVLSLGTVLGGSGSLSDRLVLDGAGASASGKTTVRITNLGGLGGLTAGNGIEVVSAVGGATTTAQTTRDAFALANGHVDAGAFEYRLYAADVSGAGENWYLRSTTTVSPTPPTIPPVLENTNTGKTGSPAISVPTYRAEVPLFAALPAQLRQSDLAMLGNLHRRVGDELAPAAGAAAGDPSGGRQAWARAVYSDLDIRQESPASAQSQGHVSGIQAGTDLLASGAWRAGIYVGTLDGNANVIGNARGLIASVGSNDLKSRFLGGYATWMDGDGLYADAVLQGGRHSYTVQPYGNLNIDGKASSLTASIETGKAFALGEGWTIEPQAQLIHQSMRFDNVLIGGALVAQDAGGGWIGRLGVRVKGDVMTAAGRLQPYGRLNVYRAGSGTDVATFIGPAASTPIASPVGYTSTEVAAGMTLALTSTTTLYGEVGQIYSAGGAAKVQSTLQGSIGMRLRW</sequence>
<feature type="region of interest" description="Disordered" evidence="3">
    <location>
        <begin position="775"/>
        <end position="795"/>
    </location>
</feature>